<evidence type="ECO:0000313" key="2">
    <source>
        <dbReference type="EMBL" id="GFG32464.1"/>
    </source>
</evidence>
<dbReference type="GO" id="GO:0006396">
    <property type="term" value="P:RNA processing"/>
    <property type="evidence" value="ECO:0007669"/>
    <property type="project" value="InterPro"/>
</dbReference>
<dbReference type="PANTHER" id="PTHR12461">
    <property type="entry name" value="HYPOXIA-INDUCIBLE FACTOR 1 ALPHA INHIBITOR-RELATED"/>
    <property type="match status" value="1"/>
</dbReference>
<reference evidence="3" key="1">
    <citation type="submission" date="2020-01" db="EMBL/GenBank/DDBJ databases">
        <title>Draft genome sequence of the Termite Coptotermes fromosanus.</title>
        <authorList>
            <person name="Itakura S."/>
            <person name="Yosikawa Y."/>
            <person name="Umezawa K."/>
        </authorList>
    </citation>
    <scope>NUCLEOTIDE SEQUENCE [LARGE SCALE GENOMIC DNA]</scope>
</reference>
<dbReference type="InterPro" id="IPR014710">
    <property type="entry name" value="RmlC-like_jellyroll"/>
</dbReference>
<dbReference type="PROSITE" id="PS51184">
    <property type="entry name" value="JMJC"/>
    <property type="match status" value="1"/>
</dbReference>
<dbReference type="Gene3D" id="2.60.120.10">
    <property type="entry name" value="Jelly Rolls"/>
    <property type="match status" value="2"/>
</dbReference>
<evidence type="ECO:0000259" key="1">
    <source>
        <dbReference type="PROSITE" id="PS51184"/>
    </source>
</evidence>
<dbReference type="Pfam" id="PF13621">
    <property type="entry name" value="Cupin_8"/>
    <property type="match status" value="1"/>
</dbReference>
<sequence length="557" mass="63400">MNCKQLPESSVPSQQWNHLYQAAQFSLCKDIQNGQQSMHESAVSNYYTHLSVNVAKKSLLKIEPQIKRTVCKGCEGLLLPGVTARVRILKKPASAIEWRCMRCLTCKKFPSIRHYEAWFENSAFKYPDVKTQKNGQKIASDYSVKMNVVSDLELEKKCVNNVRNEVAEHMVIDSDSHLPNIVQSKSYLGEKLVTVAVTPNGYADAIATDCGELPSEYFVTPEERVMPMSEFLNALENSDRYPGVFYIQRQNSNLTEDFPELVPDVGRDVPWATEAFGHEPEAANIWIGDKRAVTSMHKDPFENIYCVVSGYKDFILHPPTDRPWIPYKKCRLASYKETTPGIFDIIPCGTDQHKNTSDLEDVNQHQFYSDGSLSSTATAKDITSFSGEESSLSNWHTGHDDFTGDFINFLNRLEIDDCMKVQTKSLCEMYIKEHKCRTSNHGGPCCVCKKDDYQPTITLAGDDIYHNVSESSEISNADTVPWICIDPLSPDFASYPLYRNVTPVRVRVEAGDALYLPSLWFHHVQQSHACIAVNYWYDMQYDIKYAYFQFLESLVMK</sequence>
<dbReference type="SMART" id="SM00558">
    <property type="entry name" value="JmjC"/>
    <property type="match status" value="1"/>
</dbReference>
<dbReference type="InParanoid" id="A0A6L2PJ77"/>
<organism evidence="2 3">
    <name type="scientific">Coptotermes formosanus</name>
    <name type="common">Formosan subterranean termite</name>
    <dbReference type="NCBI Taxonomy" id="36987"/>
    <lineage>
        <taxon>Eukaryota</taxon>
        <taxon>Metazoa</taxon>
        <taxon>Ecdysozoa</taxon>
        <taxon>Arthropoda</taxon>
        <taxon>Hexapoda</taxon>
        <taxon>Insecta</taxon>
        <taxon>Pterygota</taxon>
        <taxon>Neoptera</taxon>
        <taxon>Polyneoptera</taxon>
        <taxon>Dictyoptera</taxon>
        <taxon>Blattodea</taxon>
        <taxon>Blattoidea</taxon>
        <taxon>Termitoidae</taxon>
        <taxon>Rhinotermitidae</taxon>
        <taxon>Coptotermes</taxon>
    </lineage>
</organism>
<comment type="caution">
    <text evidence="2">The sequence shown here is derived from an EMBL/GenBank/DDBJ whole genome shotgun (WGS) entry which is preliminary data.</text>
</comment>
<dbReference type="PANTHER" id="PTHR12461:SF99">
    <property type="entry name" value="BIFUNCTIONAL PEPTIDASE AND (3S)-LYSYL HYDROXYLASE JMJD7"/>
    <property type="match status" value="1"/>
</dbReference>
<proteinExistence type="predicted"/>
<protein>
    <recommendedName>
        <fullName evidence="1">JmjC domain-containing protein</fullName>
    </recommendedName>
</protein>
<accession>A0A6L2PJ77</accession>
<dbReference type="OrthoDB" id="415358at2759"/>
<gene>
    <name evidence="2" type="ORF">Cfor_11911</name>
</gene>
<keyword evidence="3" id="KW-1185">Reference proteome</keyword>
<dbReference type="SUPFAM" id="SSF51197">
    <property type="entry name" value="Clavaminate synthase-like"/>
    <property type="match status" value="1"/>
</dbReference>
<dbReference type="InterPro" id="IPR003347">
    <property type="entry name" value="JmjC_dom"/>
</dbReference>
<dbReference type="InterPro" id="IPR041667">
    <property type="entry name" value="Cupin_8"/>
</dbReference>
<dbReference type="EMBL" id="BLKM01004803">
    <property type="protein sequence ID" value="GFG32464.1"/>
    <property type="molecule type" value="Genomic_DNA"/>
</dbReference>
<dbReference type="Pfam" id="PF04032">
    <property type="entry name" value="Rpr2"/>
    <property type="match status" value="1"/>
</dbReference>
<dbReference type="AlphaFoldDB" id="A0A6L2PJ77"/>
<evidence type="ECO:0000313" key="3">
    <source>
        <dbReference type="Proteomes" id="UP000502823"/>
    </source>
</evidence>
<dbReference type="InterPro" id="IPR007175">
    <property type="entry name" value="Rpr2/Snm1/Rpp21"/>
</dbReference>
<name>A0A6L2PJ77_COPFO</name>
<dbReference type="FunCoup" id="A0A6L2PJ77">
    <property type="interactions" value="1120"/>
</dbReference>
<dbReference type="Gene3D" id="6.20.50.20">
    <property type="match status" value="1"/>
</dbReference>
<feature type="domain" description="JmjC" evidence="1">
    <location>
        <begin position="247"/>
        <end position="552"/>
    </location>
</feature>
<dbReference type="Proteomes" id="UP000502823">
    <property type="component" value="Unassembled WGS sequence"/>
</dbReference>